<dbReference type="InterPro" id="IPR025586">
    <property type="entry name" value="PcfJ"/>
</dbReference>
<evidence type="ECO:0000313" key="2">
    <source>
        <dbReference type="Proteomes" id="UP000824242"/>
    </source>
</evidence>
<name>A0A9D1AL50_9FIRM</name>
<reference evidence="1" key="1">
    <citation type="submission" date="2020-10" db="EMBL/GenBank/DDBJ databases">
        <authorList>
            <person name="Gilroy R."/>
        </authorList>
    </citation>
    <scope>NUCLEOTIDE SEQUENCE</scope>
    <source>
        <strain evidence="1">ChiSxjej1B13-7958</strain>
    </source>
</reference>
<dbReference type="EMBL" id="DVGZ01000035">
    <property type="protein sequence ID" value="HIR46716.1"/>
    <property type="molecule type" value="Genomic_DNA"/>
</dbReference>
<proteinExistence type="predicted"/>
<organism evidence="1 2">
    <name type="scientific">Candidatus Caccousia avicola</name>
    <dbReference type="NCBI Taxonomy" id="2840721"/>
    <lineage>
        <taxon>Bacteria</taxon>
        <taxon>Bacillati</taxon>
        <taxon>Bacillota</taxon>
        <taxon>Clostridia</taxon>
        <taxon>Eubacteriales</taxon>
        <taxon>Oscillospiraceae</taxon>
        <taxon>Oscillospiraceae incertae sedis</taxon>
        <taxon>Candidatus Caccousia</taxon>
    </lineage>
</organism>
<comment type="caution">
    <text evidence="1">The sequence shown here is derived from an EMBL/GenBank/DDBJ whole genome shotgun (WGS) entry which is preliminary data.</text>
</comment>
<dbReference type="Proteomes" id="UP000824242">
    <property type="component" value="Unassembled WGS sequence"/>
</dbReference>
<dbReference type="AlphaFoldDB" id="A0A9D1AL50"/>
<gene>
    <name evidence="1" type="ORF">IAB89_03510</name>
</gene>
<sequence length="604" mass="70228">MKKAEELMLYTPEPQRPPLDAKLCISVAAGEGKGRYIKGKTLTVAVWDNCKSPLVVWRFCGDYWTGALRKEKHPTRRQMFPDQIEAVYGRPLAYIEGIAATQPESELLQDYFNDRRPGRLMGIIRTALDFASRKKREARNAMQEQETQRMFAGLPELPSDLEKRILACCTESVFLWITNIKERRVAPGGVRETIPVQRVRCDSCGAEYSVLGRELKHKEMAVCKCCGNEMQVYNTQYPSFRVWRARTFLLSQPDDGAVWVRRMVVHFSFTHHRAKMDIYPGDIWWTDGQAVKHWKKEYLHGYEWKYVMCQSADISKGMTASTGYYQPRVYAAWEPRFETDLRKVMKSGWIRKYDRNCHFYWEVRFWEATRRYPMAESLIKTGWSDALGSYLDGSDGGTCNHQYINLSSKTYYGVFGLNRQELALIRGRKDTFARINEAAGWKKAGLQITAQNLQMVSALSTYRIQDTLHEYGLSKSLKYLRHQTRRITGKYDGVIDSRVASDWIDYLDMAQNAGMNMTLENVRYPLDLKRRHDELVQQRYKIARTKSVKNMAHQIEKEAADLEGKYSVEQVMRKIKKTYEYDGEKYIIRVPGGAKDILEREPVS</sequence>
<dbReference type="Pfam" id="PF14284">
    <property type="entry name" value="PcfJ"/>
    <property type="match status" value="1"/>
</dbReference>
<protein>
    <submittedName>
        <fullName evidence="1">PcfJ domain-containing protein</fullName>
    </submittedName>
</protein>
<reference evidence="1" key="2">
    <citation type="journal article" date="2021" name="PeerJ">
        <title>Extensive microbial diversity within the chicken gut microbiome revealed by metagenomics and culture.</title>
        <authorList>
            <person name="Gilroy R."/>
            <person name="Ravi A."/>
            <person name="Getino M."/>
            <person name="Pursley I."/>
            <person name="Horton D.L."/>
            <person name="Alikhan N.F."/>
            <person name="Baker D."/>
            <person name="Gharbi K."/>
            <person name="Hall N."/>
            <person name="Watson M."/>
            <person name="Adriaenssens E.M."/>
            <person name="Foster-Nyarko E."/>
            <person name="Jarju S."/>
            <person name="Secka A."/>
            <person name="Antonio M."/>
            <person name="Oren A."/>
            <person name="Chaudhuri R.R."/>
            <person name="La Ragione R."/>
            <person name="Hildebrand F."/>
            <person name="Pallen M.J."/>
        </authorList>
    </citation>
    <scope>NUCLEOTIDE SEQUENCE</scope>
    <source>
        <strain evidence="1">ChiSxjej1B13-7958</strain>
    </source>
</reference>
<evidence type="ECO:0000313" key="1">
    <source>
        <dbReference type="EMBL" id="HIR46716.1"/>
    </source>
</evidence>
<accession>A0A9D1AL50</accession>